<proteinExistence type="predicted"/>
<evidence type="ECO:0000313" key="2">
    <source>
        <dbReference type="Proteomes" id="UP001519362"/>
    </source>
</evidence>
<comment type="caution">
    <text evidence="1">The sequence shown here is derived from an EMBL/GenBank/DDBJ whole genome shotgun (WGS) entry which is preliminary data.</text>
</comment>
<gene>
    <name evidence="1" type="ORF">JOF34_002553</name>
</gene>
<protein>
    <recommendedName>
        <fullName evidence="3">DUF4913 domain-containing protein</fullName>
    </recommendedName>
</protein>
<reference evidence="1 2" key="1">
    <citation type="submission" date="2021-03" db="EMBL/GenBank/DDBJ databases">
        <title>Sequencing the genomes of 1000 actinobacteria strains.</title>
        <authorList>
            <person name="Klenk H.-P."/>
        </authorList>
    </citation>
    <scope>NUCLEOTIDE SEQUENCE [LARGE SCALE GENOMIC DNA]</scope>
    <source>
        <strain evidence="1 2">DSM 24221</strain>
    </source>
</reference>
<evidence type="ECO:0000313" key="1">
    <source>
        <dbReference type="EMBL" id="MBP2437909.1"/>
    </source>
</evidence>
<name>A0ABS4ZKT8_9MICO</name>
<sequence length="149" mass="16988">MNFDGDPTIEELANSLNDDWADEALADRSSGDEMIGPVIVNWRDISDEDRPEACRALADWVQDWLVPRYALSVKVIPDCWYAHPAMLEELSALHAAWIVAFDEADGGYGPIGWHERWALARTRDAFREKCAEKHRDDRTREMPAAPDTF</sequence>
<accession>A0ABS4ZKT8</accession>
<dbReference type="EMBL" id="JAGIOL010000002">
    <property type="protein sequence ID" value="MBP2437909.1"/>
    <property type="molecule type" value="Genomic_DNA"/>
</dbReference>
<dbReference type="Proteomes" id="UP001519362">
    <property type="component" value="Unassembled WGS sequence"/>
</dbReference>
<dbReference type="RefSeq" id="WP_165137983.1">
    <property type="nucleotide sequence ID" value="NZ_CP049254.1"/>
</dbReference>
<evidence type="ECO:0008006" key="3">
    <source>
        <dbReference type="Google" id="ProtNLM"/>
    </source>
</evidence>
<keyword evidence="2" id="KW-1185">Reference proteome</keyword>
<organism evidence="1 2">
    <name type="scientific">Microbacterium amylolyticum</name>
    <dbReference type="NCBI Taxonomy" id="936337"/>
    <lineage>
        <taxon>Bacteria</taxon>
        <taxon>Bacillati</taxon>
        <taxon>Actinomycetota</taxon>
        <taxon>Actinomycetes</taxon>
        <taxon>Micrococcales</taxon>
        <taxon>Microbacteriaceae</taxon>
        <taxon>Microbacterium</taxon>
    </lineage>
</organism>